<proteinExistence type="predicted"/>
<gene>
    <name evidence="2" type="ORF">SAMN05444277_101922</name>
</gene>
<evidence type="ECO:0008006" key="4">
    <source>
        <dbReference type="Google" id="ProtNLM"/>
    </source>
</evidence>
<dbReference type="Proteomes" id="UP000199031">
    <property type="component" value="Unassembled WGS sequence"/>
</dbReference>
<dbReference type="STRING" id="1465490.SAMN05444277_101922"/>
<dbReference type="Gene3D" id="3.40.50.1820">
    <property type="entry name" value="alpha/beta hydrolase"/>
    <property type="match status" value="1"/>
</dbReference>
<dbReference type="SUPFAM" id="SSF53474">
    <property type="entry name" value="alpha/beta-Hydrolases"/>
    <property type="match status" value="1"/>
</dbReference>
<dbReference type="EMBL" id="FOXQ01000001">
    <property type="protein sequence ID" value="SFP73675.1"/>
    <property type="molecule type" value="Genomic_DNA"/>
</dbReference>
<organism evidence="2 3">
    <name type="scientific">Parafilimonas terrae</name>
    <dbReference type="NCBI Taxonomy" id="1465490"/>
    <lineage>
        <taxon>Bacteria</taxon>
        <taxon>Pseudomonadati</taxon>
        <taxon>Bacteroidota</taxon>
        <taxon>Chitinophagia</taxon>
        <taxon>Chitinophagales</taxon>
        <taxon>Chitinophagaceae</taxon>
        <taxon>Parafilimonas</taxon>
    </lineage>
</organism>
<keyword evidence="1" id="KW-0732">Signal</keyword>
<reference evidence="2 3" key="1">
    <citation type="submission" date="2016-10" db="EMBL/GenBank/DDBJ databases">
        <authorList>
            <person name="de Groot N.N."/>
        </authorList>
    </citation>
    <scope>NUCLEOTIDE SEQUENCE [LARGE SCALE GENOMIC DNA]</scope>
    <source>
        <strain evidence="2 3">DSM 28286</strain>
    </source>
</reference>
<dbReference type="AlphaFoldDB" id="A0A1I5SSG7"/>
<evidence type="ECO:0000313" key="2">
    <source>
        <dbReference type="EMBL" id="SFP73675.1"/>
    </source>
</evidence>
<protein>
    <recommendedName>
        <fullName evidence="4">Prolyl oligopeptidase family protein</fullName>
    </recommendedName>
</protein>
<dbReference type="RefSeq" id="WP_143075747.1">
    <property type="nucleotide sequence ID" value="NZ_FOXQ01000001.1"/>
</dbReference>
<feature type="chain" id="PRO_5011550294" description="Prolyl oligopeptidase family protein" evidence="1">
    <location>
        <begin position="22"/>
        <end position="295"/>
    </location>
</feature>
<keyword evidence="3" id="KW-1185">Reference proteome</keyword>
<sequence length="295" mass="32433">MRKLSSIVLFVMLLMASPSCKKETAQLSTVSAANESDLSIKKLRRKTQTGDLVGRQQQITIATGDYTYPTSQALLWLPAGYNGIKSIRKKYPLIIALDGVGEQGTDIKALLHSGTIAYHISKGWDPVSKNPADGKDYSFIVFTPQCPVSWGWSAPQIKTMLASLKKTYRIDVSRVYLTGFSAGGWGLWSCMTDDVSLCQQFAAIGPVSSAAADHPDKITNVAKFNIACWNICGTADSFYGNAVNYTNIINGANPKIPAILTSLKGVGHSAWNQAYDTSWRVNKKNFFEWALQYRR</sequence>
<dbReference type="OrthoDB" id="9805640at2"/>
<dbReference type="InterPro" id="IPR029058">
    <property type="entry name" value="AB_hydrolase_fold"/>
</dbReference>
<evidence type="ECO:0000313" key="3">
    <source>
        <dbReference type="Proteomes" id="UP000199031"/>
    </source>
</evidence>
<name>A0A1I5SSG7_9BACT</name>
<evidence type="ECO:0000256" key="1">
    <source>
        <dbReference type="SAM" id="SignalP"/>
    </source>
</evidence>
<feature type="signal peptide" evidence="1">
    <location>
        <begin position="1"/>
        <end position="21"/>
    </location>
</feature>
<accession>A0A1I5SSG7</accession>